<sequence length="176" mass="20779">MKFKDQLLIAAAKKYGRNKIYKISSLMGESIPWVKQRLTFLEEYLRIDPLKENNRDNMAIFWTKEKDLQLIRALKDFPSQFNTVGDMFGVSGETIEKRLNILQGIEKEDENAKMNIPIELAQARLDNQKTRKELRQEFLTGKKKQKGKKLRVQKFEFKNIFEFFDAMPPSKNKETL</sequence>
<dbReference type="EMBL" id="LGUB01000069">
    <property type="protein sequence ID" value="KRH94480.1"/>
    <property type="molecule type" value="Genomic_DNA"/>
</dbReference>
<proteinExistence type="predicted"/>
<gene>
    <name evidence="1" type="ORF">M153_2460009388</name>
</gene>
<accession>A0A0R0M6B4</accession>
<protein>
    <submittedName>
        <fullName evidence="1">mRNA splicing protein CDC5 (Myb superfamily)</fullName>
    </submittedName>
</protein>
<reference evidence="1 2" key="1">
    <citation type="submission" date="2015-07" db="EMBL/GenBank/DDBJ databases">
        <title>The genome of Pseudoloma neurophilia, a relevant intracellular parasite of the zebrafish.</title>
        <authorList>
            <person name="Ndikumana S."/>
            <person name="Pelin A."/>
            <person name="Sanders J."/>
            <person name="Corradi N."/>
        </authorList>
    </citation>
    <scope>NUCLEOTIDE SEQUENCE [LARGE SCALE GENOMIC DNA]</scope>
    <source>
        <strain evidence="1 2">MK1</strain>
    </source>
</reference>
<keyword evidence="2" id="KW-1185">Reference proteome</keyword>
<comment type="caution">
    <text evidence="1">The sequence shown here is derived from an EMBL/GenBank/DDBJ whole genome shotgun (WGS) entry which is preliminary data.</text>
</comment>
<name>A0A0R0M6B4_9MICR</name>
<evidence type="ECO:0000313" key="1">
    <source>
        <dbReference type="EMBL" id="KRH94480.1"/>
    </source>
</evidence>
<dbReference type="VEuPathDB" id="MicrosporidiaDB:M153_2460009388"/>
<evidence type="ECO:0000313" key="2">
    <source>
        <dbReference type="Proteomes" id="UP000051530"/>
    </source>
</evidence>
<dbReference type="AlphaFoldDB" id="A0A0R0M6B4"/>
<dbReference type="Proteomes" id="UP000051530">
    <property type="component" value="Unassembled WGS sequence"/>
</dbReference>
<organism evidence="1 2">
    <name type="scientific">Pseudoloma neurophilia</name>
    <dbReference type="NCBI Taxonomy" id="146866"/>
    <lineage>
        <taxon>Eukaryota</taxon>
        <taxon>Fungi</taxon>
        <taxon>Fungi incertae sedis</taxon>
        <taxon>Microsporidia</taxon>
        <taxon>Pseudoloma</taxon>
    </lineage>
</organism>